<evidence type="ECO:0000313" key="2">
    <source>
        <dbReference type="EMBL" id="GAA0920339.1"/>
    </source>
</evidence>
<feature type="region of interest" description="Disordered" evidence="1">
    <location>
        <begin position="1"/>
        <end position="34"/>
    </location>
</feature>
<dbReference type="Proteomes" id="UP001500418">
    <property type="component" value="Unassembled WGS sequence"/>
</dbReference>
<proteinExistence type="predicted"/>
<keyword evidence="3" id="KW-1185">Reference proteome</keyword>
<reference evidence="3" key="1">
    <citation type="journal article" date="2019" name="Int. J. Syst. Evol. Microbiol.">
        <title>The Global Catalogue of Microorganisms (GCM) 10K type strain sequencing project: providing services to taxonomists for standard genome sequencing and annotation.</title>
        <authorList>
            <consortium name="The Broad Institute Genomics Platform"/>
            <consortium name="The Broad Institute Genome Sequencing Center for Infectious Disease"/>
            <person name="Wu L."/>
            <person name="Ma J."/>
        </authorList>
    </citation>
    <scope>NUCLEOTIDE SEQUENCE [LARGE SCALE GENOMIC DNA]</scope>
    <source>
        <strain evidence="3">JCM 11444</strain>
    </source>
</reference>
<evidence type="ECO:0000256" key="1">
    <source>
        <dbReference type="SAM" id="MobiDB-lite"/>
    </source>
</evidence>
<sequence length="90" mass="10150">MKTSRHQAAHGIALTGRRSRPLEMPTVPTPRPKPLAEARTYWENHGPRDWRPVPVRVRYGDVAGVPDPVLPLVRTVALASRNVLVERRKS</sequence>
<dbReference type="EMBL" id="BAAAID010000005">
    <property type="protein sequence ID" value="GAA0920339.1"/>
    <property type="molecule type" value="Genomic_DNA"/>
</dbReference>
<comment type="caution">
    <text evidence="2">The sequence shown here is derived from an EMBL/GenBank/DDBJ whole genome shotgun (WGS) entry which is preliminary data.</text>
</comment>
<organism evidence="2 3">
    <name type="scientific">Streptomyces rhizosphaericus</name>
    <dbReference type="NCBI Taxonomy" id="114699"/>
    <lineage>
        <taxon>Bacteria</taxon>
        <taxon>Bacillati</taxon>
        <taxon>Actinomycetota</taxon>
        <taxon>Actinomycetes</taxon>
        <taxon>Kitasatosporales</taxon>
        <taxon>Streptomycetaceae</taxon>
        <taxon>Streptomyces</taxon>
        <taxon>Streptomyces violaceusniger group</taxon>
    </lineage>
</organism>
<gene>
    <name evidence="2" type="ORF">GCM10009575_013070</name>
</gene>
<accession>A0ABN1NZV9</accession>
<protein>
    <submittedName>
        <fullName evidence="2">Uncharacterized protein</fullName>
    </submittedName>
</protein>
<name>A0ABN1NZV9_9ACTN</name>
<evidence type="ECO:0000313" key="3">
    <source>
        <dbReference type="Proteomes" id="UP001500418"/>
    </source>
</evidence>